<organism evidence="5 6">
    <name type="scientific">Heterobasidion irregulare (strain TC 32-1)</name>
    <dbReference type="NCBI Taxonomy" id="747525"/>
    <lineage>
        <taxon>Eukaryota</taxon>
        <taxon>Fungi</taxon>
        <taxon>Dikarya</taxon>
        <taxon>Basidiomycota</taxon>
        <taxon>Agaricomycotina</taxon>
        <taxon>Agaricomycetes</taxon>
        <taxon>Russulales</taxon>
        <taxon>Bondarzewiaceae</taxon>
        <taxon>Heterobasidion</taxon>
        <taxon>Heterobasidion annosum species complex</taxon>
    </lineage>
</organism>
<dbReference type="GO" id="GO:0046872">
    <property type="term" value="F:metal ion binding"/>
    <property type="evidence" value="ECO:0007669"/>
    <property type="project" value="UniProtKB-KW"/>
</dbReference>
<feature type="compositionally biased region" description="Low complexity" evidence="4">
    <location>
        <begin position="222"/>
        <end position="240"/>
    </location>
</feature>
<dbReference type="RefSeq" id="XP_009552098.1">
    <property type="nucleotide sequence ID" value="XM_009553803.1"/>
</dbReference>
<dbReference type="Pfam" id="PF00653">
    <property type="entry name" value="BIR"/>
    <property type="match status" value="2"/>
</dbReference>
<evidence type="ECO:0000256" key="4">
    <source>
        <dbReference type="SAM" id="MobiDB-lite"/>
    </source>
</evidence>
<feature type="region of interest" description="Disordered" evidence="4">
    <location>
        <begin position="207"/>
        <end position="658"/>
    </location>
</feature>
<dbReference type="AlphaFoldDB" id="W4JSM3"/>
<dbReference type="SMART" id="SM00238">
    <property type="entry name" value="BIR"/>
    <property type="match status" value="2"/>
</dbReference>
<dbReference type="Gene3D" id="1.10.1170.10">
    <property type="entry name" value="Inhibitor Of Apoptosis Protein (2mihbC-IAP-1), Chain A"/>
    <property type="match status" value="2"/>
</dbReference>
<feature type="compositionally biased region" description="Basic and acidic residues" evidence="4">
    <location>
        <begin position="367"/>
        <end position="379"/>
    </location>
</feature>
<feature type="compositionally biased region" description="Acidic residues" evidence="4">
    <location>
        <begin position="340"/>
        <end position="350"/>
    </location>
</feature>
<dbReference type="GeneID" id="20677972"/>
<evidence type="ECO:0000256" key="1">
    <source>
        <dbReference type="ARBA" id="ARBA00022723"/>
    </source>
</evidence>
<protein>
    <recommendedName>
        <fullName evidence="7">BIR-domain-containing protein</fullName>
    </recommendedName>
</protein>
<dbReference type="OrthoDB" id="2196114at2759"/>
<reference evidence="5 6" key="1">
    <citation type="journal article" date="2012" name="New Phytol.">
        <title>Insight into trade-off between wood decay and parasitism from the genome of a fungal forest pathogen.</title>
        <authorList>
            <person name="Olson A."/>
            <person name="Aerts A."/>
            <person name="Asiegbu F."/>
            <person name="Belbahri L."/>
            <person name="Bouzid O."/>
            <person name="Broberg A."/>
            <person name="Canback B."/>
            <person name="Coutinho P.M."/>
            <person name="Cullen D."/>
            <person name="Dalman K."/>
            <person name="Deflorio G."/>
            <person name="van Diepen L.T."/>
            <person name="Dunand C."/>
            <person name="Duplessis S."/>
            <person name="Durling M."/>
            <person name="Gonthier P."/>
            <person name="Grimwood J."/>
            <person name="Fossdal C.G."/>
            <person name="Hansson D."/>
            <person name="Henrissat B."/>
            <person name="Hietala A."/>
            <person name="Himmelstrand K."/>
            <person name="Hoffmeister D."/>
            <person name="Hogberg N."/>
            <person name="James T.Y."/>
            <person name="Karlsson M."/>
            <person name="Kohler A."/>
            <person name="Kues U."/>
            <person name="Lee Y.H."/>
            <person name="Lin Y.C."/>
            <person name="Lind M."/>
            <person name="Lindquist E."/>
            <person name="Lombard V."/>
            <person name="Lucas S."/>
            <person name="Lunden K."/>
            <person name="Morin E."/>
            <person name="Murat C."/>
            <person name="Park J."/>
            <person name="Raffaello T."/>
            <person name="Rouze P."/>
            <person name="Salamov A."/>
            <person name="Schmutz J."/>
            <person name="Solheim H."/>
            <person name="Stahlberg J."/>
            <person name="Velez H."/>
            <person name="de Vries R.P."/>
            <person name="Wiebenga A."/>
            <person name="Woodward S."/>
            <person name="Yakovlev I."/>
            <person name="Garbelotto M."/>
            <person name="Martin F."/>
            <person name="Grigoriev I.V."/>
            <person name="Stenlid J."/>
        </authorList>
    </citation>
    <scope>NUCLEOTIDE SEQUENCE [LARGE SCALE GENOMIC DNA]</scope>
    <source>
        <strain evidence="5 6">TC 32-1</strain>
    </source>
</reference>
<feature type="compositionally biased region" description="Polar residues" evidence="4">
    <location>
        <begin position="538"/>
        <end position="550"/>
    </location>
</feature>
<dbReference type="KEGG" id="hir:HETIRDRAFT_481387"/>
<keyword evidence="2" id="KW-0862">Zinc</keyword>
<feature type="compositionally biased region" description="Low complexity" evidence="4">
    <location>
        <begin position="280"/>
        <end position="290"/>
    </location>
</feature>
<dbReference type="HOGENOM" id="CLU_016657_0_0_1"/>
<dbReference type="InterPro" id="IPR051190">
    <property type="entry name" value="Baculoviral_IAP"/>
</dbReference>
<feature type="compositionally biased region" description="Pro residues" evidence="4">
    <location>
        <begin position="760"/>
        <end position="769"/>
    </location>
</feature>
<evidence type="ECO:0000256" key="2">
    <source>
        <dbReference type="ARBA" id="ARBA00022833"/>
    </source>
</evidence>
<dbReference type="PROSITE" id="PS50143">
    <property type="entry name" value="BIR_REPEAT_2"/>
    <property type="match status" value="2"/>
</dbReference>
<name>W4JSM3_HETIT</name>
<keyword evidence="1" id="KW-0479">Metal-binding</keyword>
<evidence type="ECO:0000313" key="5">
    <source>
        <dbReference type="EMBL" id="ETW75856.1"/>
    </source>
</evidence>
<accession>W4JSM3</accession>
<feature type="coiled-coil region" evidence="3">
    <location>
        <begin position="827"/>
        <end position="854"/>
    </location>
</feature>
<dbReference type="STRING" id="747525.W4JSM3"/>
<evidence type="ECO:0000256" key="3">
    <source>
        <dbReference type="SAM" id="Coils"/>
    </source>
</evidence>
<dbReference type="eggNOG" id="KOG1101">
    <property type="taxonomic scope" value="Eukaryota"/>
</dbReference>
<keyword evidence="3" id="KW-0175">Coiled coil</keyword>
<dbReference type="Proteomes" id="UP000030671">
    <property type="component" value="Unassembled WGS sequence"/>
</dbReference>
<dbReference type="EMBL" id="KI925465">
    <property type="protein sequence ID" value="ETW75856.1"/>
    <property type="molecule type" value="Genomic_DNA"/>
</dbReference>
<dbReference type="PANTHER" id="PTHR46771:SF5">
    <property type="entry name" value="DETERIN"/>
    <property type="match status" value="1"/>
</dbReference>
<evidence type="ECO:0000313" key="6">
    <source>
        <dbReference type="Proteomes" id="UP000030671"/>
    </source>
</evidence>
<evidence type="ECO:0008006" key="7">
    <source>
        <dbReference type="Google" id="ProtNLM"/>
    </source>
</evidence>
<feature type="region of interest" description="Disordered" evidence="4">
    <location>
        <begin position="729"/>
        <end position="802"/>
    </location>
</feature>
<feature type="compositionally biased region" description="Low complexity" evidence="4">
    <location>
        <begin position="511"/>
        <end position="521"/>
    </location>
</feature>
<keyword evidence="6" id="KW-1185">Reference proteome</keyword>
<dbReference type="SUPFAM" id="SSF57924">
    <property type="entry name" value="Inhibitor of apoptosis (IAP) repeat"/>
    <property type="match status" value="2"/>
</dbReference>
<dbReference type="PANTHER" id="PTHR46771">
    <property type="entry name" value="DETERIN"/>
    <property type="match status" value="1"/>
</dbReference>
<feature type="compositionally biased region" description="Acidic residues" evidence="4">
    <location>
        <begin position="551"/>
        <end position="561"/>
    </location>
</feature>
<proteinExistence type="predicted"/>
<dbReference type="InParanoid" id="W4JSM3"/>
<sequence length="858" mass="93162">MSSMEALQARLESFSKPKRVKHTSSKRTVSVKWPHPDHFFATPNALAEAGFYFSPSWDDRDNVACFLCEKELSGWVDDDDPFVLHWDKCRDHCAWALVRCGMGDGSRKGKVPVLKDPAYLPTGKTMVNARLTTFRTNARWPHDLEKGHGASSSKMAKAGFVYTPQVSGDDTATCFFCNTSLSGWDAEDEPLEEHLKREKKLGTPCPFFSTAESAAPASSLGKSTARAPSSRASTKPPSRAGSKKPPVSQQGPSDTSSSESEDDLASSTARMLAPRRALNRSTSASSLAADSTRRSMRSSRSKPPSEPEEEASSSDNGRRALGRSTRGKTKGKAKERIEAIEEEDEDEQEEAVVNSGGKGKGKSKAKFPKEKKAEKDMDAPAKATRKPKVKKEEDAGDEQVVVKPRAKAESSKKVVQTTDDEEALERKSKPKPKSKPKVGRPKKKIIIESDDQLSDADDAEVEAKPVRKGKGKAVQSAIEESQPIVKTNPRAVTKSKSKAKAIPVPPPVITDSSSDASAEDSPTPNTPVKPEKQARNGVKTQQTSPPSSENVEMDDADDDDAQSQPLPSPALKKPSKTRAKATMNSSERGDPAAVARKPSLDNARKQTAITTAADRDAERVTDPTPRSETHSRSEANGSGNASSRPRSKNTAKDTVPSLSKSFDVFSDELMHVDVDETFAAPRGRPTEPSQEQMKRLSTVFAPVAAAAGLPQAEEIEMADVEYMLEPSPVRAPASPFRLSPSSSRAFLPPSRSPSQAPSSPSSPHPPPPASSSIPTLSSRDSDQQLVSDADADNFADIGSQPLIHTGMVLSEEERKMTIEQWIQKEIKVRAERVKVEIEKKIAAYKEKVEETRRRIEAL</sequence>
<feature type="compositionally biased region" description="Basic residues" evidence="4">
    <location>
        <begin position="428"/>
        <end position="444"/>
    </location>
</feature>
<dbReference type="CDD" id="cd00022">
    <property type="entry name" value="BIR"/>
    <property type="match status" value="1"/>
</dbReference>
<feature type="compositionally biased region" description="Basic and acidic residues" evidence="4">
    <location>
        <begin position="613"/>
        <end position="633"/>
    </location>
</feature>
<gene>
    <name evidence="5" type="ORF">HETIRDRAFT_481387</name>
</gene>
<feature type="compositionally biased region" description="Polar residues" evidence="4">
    <location>
        <begin position="634"/>
        <end position="644"/>
    </location>
</feature>
<feature type="compositionally biased region" description="Acidic residues" evidence="4">
    <location>
        <begin position="448"/>
        <end position="460"/>
    </location>
</feature>
<feature type="compositionally biased region" description="Low complexity" evidence="4">
    <location>
        <begin position="748"/>
        <end position="759"/>
    </location>
</feature>
<dbReference type="InterPro" id="IPR001370">
    <property type="entry name" value="BIR_rpt"/>
</dbReference>